<feature type="non-terminal residue" evidence="9">
    <location>
        <position position="1"/>
    </location>
</feature>
<dbReference type="InterPro" id="IPR020472">
    <property type="entry name" value="WD40_PAC1"/>
</dbReference>
<keyword evidence="4" id="KW-0539">Nucleus</keyword>
<evidence type="ECO:0000256" key="3">
    <source>
        <dbReference type="ARBA" id="ARBA00022737"/>
    </source>
</evidence>
<sequence length="424" mass="46344">RSSDLAALGPGMGMGMESEMGAMEAEMERDPSAYLVFEKLQSGAPCLSFDILQDRAAAAEVPASTAPLSLYLCAGTQAETTAANRLILMKLSNVRVSEPKVGSDSESDSSDDDDEEDEEKQPRLEIAMIPYHGTINRVRVQSVGDSPVAAVWSERGQVDLWRLQELVKAVEVPEAMAHFLQKRQKEQRPLTSFTGHMAEGYALDWNPLVAGRLVTGDVKGRLHVWEPREDGTWSVDQRPLTGHSQSAEDVQWSPNEPTVFASCSVDTSLRVWDIRAPPSAACMISVPNAHSSDVNVISWNRMEPFLVSGGDDGAVTVWDLRQLQTGQSVATFKQHTAPITSVQWHPSDPGVFAAAGADDRVTQWDLAVERDGEAGAEEARLPPQLLFVHEGDNDLKELHWASRYPGVLVTTAHSGFTVFRTISV</sequence>
<organism evidence="9">
    <name type="scientific">Callorhinchus milii</name>
    <name type="common">Ghost shark</name>
    <dbReference type="NCBI Taxonomy" id="7868"/>
    <lineage>
        <taxon>Eukaryota</taxon>
        <taxon>Metazoa</taxon>
        <taxon>Chordata</taxon>
        <taxon>Craniata</taxon>
        <taxon>Vertebrata</taxon>
        <taxon>Chondrichthyes</taxon>
        <taxon>Holocephali</taxon>
        <taxon>Chimaeriformes</taxon>
        <taxon>Callorhinchidae</taxon>
        <taxon>Callorhinchus</taxon>
    </lineage>
</organism>
<dbReference type="InterPro" id="IPR019775">
    <property type="entry name" value="WD40_repeat_CS"/>
</dbReference>
<dbReference type="PROSITE" id="PS00678">
    <property type="entry name" value="WD_REPEATS_1"/>
    <property type="match status" value="1"/>
</dbReference>
<dbReference type="PANTHER" id="PTHR45903">
    <property type="entry name" value="GLUTAMATE-RICH WD REPEAT-CONTAINING PROTEIN 1"/>
    <property type="match status" value="1"/>
</dbReference>
<dbReference type="InterPro" id="IPR015943">
    <property type="entry name" value="WD40/YVTN_repeat-like_dom_sf"/>
</dbReference>
<dbReference type="PROSITE" id="PS50294">
    <property type="entry name" value="WD_REPEATS_REGION"/>
    <property type="match status" value="3"/>
</dbReference>
<evidence type="ECO:0000256" key="5">
    <source>
        <dbReference type="ARBA" id="ARBA00040876"/>
    </source>
</evidence>
<dbReference type="InterPro" id="IPR022052">
    <property type="entry name" value="Histone-bd_RBBP4-like_N"/>
</dbReference>
<evidence type="ECO:0000256" key="4">
    <source>
        <dbReference type="ARBA" id="ARBA00023242"/>
    </source>
</evidence>
<feature type="repeat" description="WD" evidence="6">
    <location>
        <begin position="287"/>
        <end position="328"/>
    </location>
</feature>
<dbReference type="PROSITE" id="PS50082">
    <property type="entry name" value="WD_REPEATS_2"/>
    <property type="match status" value="3"/>
</dbReference>
<dbReference type="PRINTS" id="PR00320">
    <property type="entry name" value="GPROTEINBRPT"/>
</dbReference>
<dbReference type="InterPro" id="IPR036322">
    <property type="entry name" value="WD40_repeat_dom_sf"/>
</dbReference>
<proteinExistence type="evidence at transcript level"/>
<feature type="domain" description="Histone-binding protein RBBP4-like N-terminal" evidence="8">
    <location>
        <begin position="29"/>
        <end position="94"/>
    </location>
</feature>
<dbReference type="Gene3D" id="2.130.10.10">
    <property type="entry name" value="YVTN repeat-like/Quinoprotein amine dehydrogenase"/>
    <property type="match status" value="1"/>
</dbReference>
<dbReference type="Pfam" id="PF00400">
    <property type="entry name" value="WD40"/>
    <property type="match status" value="3"/>
</dbReference>
<comment type="subcellular location">
    <subcellularLocation>
        <location evidence="1">Nucleus</location>
    </subcellularLocation>
</comment>
<feature type="region of interest" description="Disordered" evidence="7">
    <location>
        <begin position="98"/>
        <end position="124"/>
    </location>
</feature>
<reference evidence="9" key="1">
    <citation type="journal article" date="2014" name="Nature">
        <title>Elephant shark genome provides unique insights into gnathostome evolution.</title>
        <authorList>
            <consortium name="International Elephant Shark Genome Sequencing Consortium"/>
            <person name="Venkatesh B."/>
            <person name="Lee A.P."/>
            <person name="Ravi V."/>
            <person name="Maurya A.K."/>
            <person name="Lian M.M."/>
            <person name="Swann J.B."/>
            <person name="Ohta Y."/>
            <person name="Flajnik M.F."/>
            <person name="Sutoh Y."/>
            <person name="Kasahara M."/>
            <person name="Hoon S."/>
            <person name="Gangu V."/>
            <person name="Roy S.W."/>
            <person name="Irimia M."/>
            <person name="Korzh V."/>
            <person name="Kondrychyn I."/>
            <person name="Lim Z.W."/>
            <person name="Tay B.H."/>
            <person name="Tohari S."/>
            <person name="Kong K.W."/>
            <person name="Ho S."/>
            <person name="Lorente-Galdos B."/>
            <person name="Quilez J."/>
            <person name="Marques-Bonet T."/>
            <person name="Raney B.J."/>
            <person name="Ingham P.W."/>
            <person name="Tay A."/>
            <person name="Hillier L.W."/>
            <person name="Minx P."/>
            <person name="Boehm T."/>
            <person name="Wilson R.K."/>
            <person name="Brenner S."/>
            <person name="Warren W.C."/>
        </authorList>
    </citation>
    <scope>NUCLEOTIDE SEQUENCE</scope>
    <source>
        <tissue evidence="9">Liver</tissue>
    </source>
</reference>
<accession>V9KY76</accession>
<keyword evidence="2 6" id="KW-0853">WD repeat</keyword>
<feature type="compositionally biased region" description="Acidic residues" evidence="7">
    <location>
        <begin position="105"/>
        <end position="119"/>
    </location>
</feature>
<protein>
    <recommendedName>
        <fullName evidence="5">Glutamate-rich WD repeat-containing protein 1</fullName>
    </recommendedName>
</protein>
<dbReference type="EMBL" id="JW871191">
    <property type="protein sequence ID" value="AFP03709.1"/>
    <property type="molecule type" value="mRNA"/>
</dbReference>
<dbReference type="InterPro" id="IPR001680">
    <property type="entry name" value="WD40_rpt"/>
</dbReference>
<evidence type="ECO:0000256" key="2">
    <source>
        <dbReference type="ARBA" id="ARBA00022574"/>
    </source>
</evidence>
<dbReference type="GO" id="GO:0005730">
    <property type="term" value="C:nucleolus"/>
    <property type="evidence" value="ECO:0007669"/>
    <property type="project" value="TreeGrafter"/>
</dbReference>
<dbReference type="InterPro" id="IPR051972">
    <property type="entry name" value="Glutamate-rich_WD_repeat"/>
</dbReference>
<evidence type="ECO:0000256" key="7">
    <source>
        <dbReference type="SAM" id="MobiDB-lite"/>
    </source>
</evidence>
<evidence type="ECO:0000256" key="6">
    <source>
        <dbReference type="PROSITE-ProRule" id="PRU00221"/>
    </source>
</evidence>
<dbReference type="SUPFAM" id="SSF50978">
    <property type="entry name" value="WD40 repeat-like"/>
    <property type="match status" value="1"/>
</dbReference>
<dbReference type="PANTHER" id="PTHR45903:SF1">
    <property type="entry name" value="GLUTAMATE-RICH WD REPEAT-CONTAINING PROTEIN 1"/>
    <property type="match status" value="1"/>
</dbReference>
<evidence type="ECO:0000256" key="1">
    <source>
        <dbReference type="ARBA" id="ARBA00004123"/>
    </source>
</evidence>
<dbReference type="SMART" id="SM00320">
    <property type="entry name" value="WD40"/>
    <property type="match status" value="4"/>
</dbReference>
<dbReference type="AlphaFoldDB" id="V9KY76"/>
<feature type="repeat" description="WD" evidence="6">
    <location>
        <begin position="240"/>
        <end position="275"/>
    </location>
</feature>
<dbReference type="Pfam" id="PF12265">
    <property type="entry name" value="CAF1C_H4-bd"/>
    <property type="match status" value="1"/>
</dbReference>
<name>V9KY76_CALMI</name>
<keyword evidence="3" id="KW-0677">Repeat</keyword>
<dbReference type="GO" id="GO:0042254">
    <property type="term" value="P:ribosome biogenesis"/>
    <property type="evidence" value="ECO:0007669"/>
    <property type="project" value="TreeGrafter"/>
</dbReference>
<evidence type="ECO:0000313" key="9">
    <source>
        <dbReference type="EMBL" id="AFP03709.1"/>
    </source>
</evidence>
<feature type="repeat" description="WD" evidence="6">
    <location>
        <begin position="332"/>
        <end position="366"/>
    </location>
</feature>
<evidence type="ECO:0000259" key="8">
    <source>
        <dbReference type="Pfam" id="PF12265"/>
    </source>
</evidence>